<dbReference type="GO" id="GO:0006303">
    <property type="term" value="P:double-strand break repair via nonhomologous end joining"/>
    <property type="evidence" value="ECO:0007669"/>
    <property type="project" value="TreeGrafter"/>
</dbReference>
<organism evidence="3">
    <name type="scientific">Harpegnathos saltator</name>
    <name type="common">Jerdon's jumping ant</name>
    <dbReference type="NCBI Taxonomy" id="610380"/>
    <lineage>
        <taxon>Eukaryota</taxon>
        <taxon>Metazoa</taxon>
        <taxon>Ecdysozoa</taxon>
        <taxon>Arthropoda</taxon>
        <taxon>Hexapoda</taxon>
        <taxon>Insecta</taxon>
        <taxon>Pterygota</taxon>
        <taxon>Neoptera</taxon>
        <taxon>Endopterygota</taxon>
        <taxon>Hymenoptera</taxon>
        <taxon>Apocrita</taxon>
        <taxon>Aculeata</taxon>
        <taxon>Formicoidea</taxon>
        <taxon>Formicidae</taxon>
        <taxon>Ponerinae</taxon>
        <taxon>Ponerini</taxon>
        <taxon>Harpegnathos</taxon>
    </lineage>
</organism>
<accession>E2BZF8</accession>
<dbReference type="Gene3D" id="1.10.10.1450">
    <property type="match status" value="1"/>
</dbReference>
<name>E2BZF8_HARSA</name>
<dbReference type="GO" id="GO:0031297">
    <property type="term" value="P:replication fork processing"/>
    <property type="evidence" value="ECO:0007669"/>
    <property type="project" value="TreeGrafter"/>
</dbReference>
<dbReference type="GO" id="GO:0000729">
    <property type="term" value="P:DNA double-strand break processing"/>
    <property type="evidence" value="ECO:0007669"/>
    <property type="project" value="TreeGrafter"/>
</dbReference>
<dbReference type="OMA" id="DENPCQT"/>
<dbReference type="GO" id="GO:0005634">
    <property type="term" value="C:nucleus"/>
    <property type="evidence" value="ECO:0007669"/>
    <property type="project" value="TreeGrafter"/>
</dbReference>
<dbReference type="OrthoDB" id="10046483at2759"/>
<dbReference type="PANTHER" id="PTHR46060:SF2">
    <property type="entry name" value="HISTONE-LYSINE N-METHYLTRANSFERASE SETMAR"/>
    <property type="match status" value="1"/>
</dbReference>
<sequence>VYGNNASSDKTCREWFRRFKNGDFDVEDKERSGRLRVFEDEELETLVDENPCQTQKQLAKALNCAQSVISDRLKALGKVNKEGKWVPYELKPRDIERRKTICEILLTRQQRKEFLHRIIT</sequence>
<keyword evidence="2" id="KW-0808">Transferase</keyword>
<feature type="non-terminal residue" evidence="2">
    <location>
        <position position="120"/>
    </location>
</feature>
<proteinExistence type="predicted"/>
<dbReference type="GO" id="GO:0032259">
    <property type="term" value="P:methylation"/>
    <property type="evidence" value="ECO:0007669"/>
    <property type="project" value="UniProtKB-KW"/>
</dbReference>
<dbReference type="GO" id="GO:0003690">
    <property type="term" value="F:double-stranded DNA binding"/>
    <property type="evidence" value="ECO:0007669"/>
    <property type="project" value="TreeGrafter"/>
</dbReference>
<evidence type="ECO:0000313" key="2">
    <source>
        <dbReference type="EMBL" id="EFN78922.1"/>
    </source>
</evidence>
<keyword evidence="2" id="KW-0489">Methyltransferase</keyword>
<dbReference type="GO" id="GO:0044774">
    <property type="term" value="P:mitotic DNA integrity checkpoint signaling"/>
    <property type="evidence" value="ECO:0007669"/>
    <property type="project" value="TreeGrafter"/>
</dbReference>
<dbReference type="Gene3D" id="1.10.10.10">
    <property type="entry name" value="Winged helix-like DNA-binding domain superfamily/Winged helix DNA-binding domain"/>
    <property type="match status" value="1"/>
</dbReference>
<dbReference type="GO" id="GO:0000014">
    <property type="term" value="F:single-stranded DNA endodeoxyribonuclease activity"/>
    <property type="evidence" value="ECO:0007669"/>
    <property type="project" value="TreeGrafter"/>
</dbReference>
<dbReference type="Pfam" id="PF17906">
    <property type="entry name" value="HTH_48"/>
    <property type="match status" value="1"/>
</dbReference>
<dbReference type="InParanoid" id="E2BZF8"/>
<dbReference type="GO" id="GO:0044547">
    <property type="term" value="F:DNA topoisomerase binding"/>
    <property type="evidence" value="ECO:0007669"/>
    <property type="project" value="TreeGrafter"/>
</dbReference>
<dbReference type="GO" id="GO:0003697">
    <property type="term" value="F:single-stranded DNA binding"/>
    <property type="evidence" value="ECO:0007669"/>
    <property type="project" value="TreeGrafter"/>
</dbReference>
<gene>
    <name evidence="2" type="ORF">EAI_13063</name>
</gene>
<feature type="non-terminal residue" evidence="2">
    <location>
        <position position="1"/>
    </location>
</feature>
<dbReference type="AlphaFoldDB" id="E2BZF8"/>
<reference evidence="2 3" key="1">
    <citation type="journal article" date="2010" name="Science">
        <title>Genomic comparison of the ants Camponotus floridanus and Harpegnathos saltator.</title>
        <authorList>
            <person name="Bonasio R."/>
            <person name="Zhang G."/>
            <person name="Ye C."/>
            <person name="Mutti N.S."/>
            <person name="Fang X."/>
            <person name="Qin N."/>
            <person name="Donahue G."/>
            <person name="Yang P."/>
            <person name="Li Q."/>
            <person name="Li C."/>
            <person name="Zhang P."/>
            <person name="Huang Z."/>
            <person name="Berger S.L."/>
            <person name="Reinberg D."/>
            <person name="Wang J."/>
            <person name="Liebig J."/>
        </authorList>
    </citation>
    <scope>NUCLEOTIDE SEQUENCE [LARGE SCALE GENOMIC DNA]</scope>
    <source>
        <strain evidence="2 3">R22 G/1</strain>
    </source>
</reference>
<evidence type="ECO:0000313" key="3">
    <source>
        <dbReference type="Proteomes" id="UP000008237"/>
    </source>
</evidence>
<dbReference type="GO" id="GO:0000793">
    <property type="term" value="C:condensed chromosome"/>
    <property type="evidence" value="ECO:0007669"/>
    <property type="project" value="TreeGrafter"/>
</dbReference>
<dbReference type="GO" id="GO:0042800">
    <property type="term" value="F:histone H3K4 methyltransferase activity"/>
    <property type="evidence" value="ECO:0007669"/>
    <property type="project" value="TreeGrafter"/>
</dbReference>
<protein>
    <submittedName>
        <fullName evidence="2">Histone-lysine N-methyltransferase SETMAR</fullName>
    </submittedName>
</protein>
<feature type="domain" description="Mos1 transposase HTH" evidence="1">
    <location>
        <begin position="1"/>
        <end position="23"/>
    </location>
</feature>
<dbReference type="GO" id="GO:0035861">
    <property type="term" value="C:site of double-strand break"/>
    <property type="evidence" value="ECO:0007669"/>
    <property type="project" value="TreeGrafter"/>
</dbReference>
<dbReference type="GO" id="GO:0015074">
    <property type="term" value="P:DNA integration"/>
    <property type="evidence" value="ECO:0007669"/>
    <property type="project" value="TreeGrafter"/>
</dbReference>
<dbReference type="PANTHER" id="PTHR46060">
    <property type="entry name" value="MARINER MOS1 TRANSPOSASE-LIKE PROTEIN"/>
    <property type="match status" value="1"/>
</dbReference>
<dbReference type="STRING" id="610380.E2BZF8"/>
<dbReference type="GO" id="GO:0046975">
    <property type="term" value="F:histone H3K36 methyltransferase activity"/>
    <property type="evidence" value="ECO:0007669"/>
    <property type="project" value="TreeGrafter"/>
</dbReference>
<dbReference type="InterPro" id="IPR036388">
    <property type="entry name" value="WH-like_DNA-bd_sf"/>
</dbReference>
<dbReference type="InterPro" id="IPR052709">
    <property type="entry name" value="Transposase-MT_Hybrid"/>
</dbReference>
<dbReference type="InterPro" id="IPR041426">
    <property type="entry name" value="Mos1_HTH"/>
</dbReference>
<evidence type="ECO:0000259" key="1">
    <source>
        <dbReference type="Pfam" id="PF17906"/>
    </source>
</evidence>
<dbReference type="EMBL" id="GL451607">
    <property type="protein sequence ID" value="EFN78922.1"/>
    <property type="molecule type" value="Genomic_DNA"/>
</dbReference>
<dbReference type="Proteomes" id="UP000008237">
    <property type="component" value="Unassembled WGS sequence"/>
</dbReference>
<keyword evidence="3" id="KW-1185">Reference proteome</keyword>